<name>A0AA39Q3Q3_9AGAR</name>
<protein>
    <submittedName>
        <fullName evidence="1">Uncharacterized protein</fullName>
    </submittedName>
</protein>
<keyword evidence="2" id="KW-1185">Reference proteome</keyword>
<proteinExistence type="predicted"/>
<reference evidence="1" key="1">
    <citation type="submission" date="2023-06" db="EMBL/GenBank/DDBJ databases">
        <authorList>
            <consortium name="Lawrence Berkeley National Laboratory"/>
            <person name="Ahrendt S."/>
            <person name="Sahu N."/>
            <person name="Indic B."/>
            <person name="Wong-Bajracharya J."/>
            <person name="Merenyi Z."/>
            <person name="Ke H.-M."/>
            <person name="Monk M."/>
            <person name="Kocsube S."/>
            <person name="Drula E."/>
            <person name="Lipzen A."/>
            <person name="Balint B."/>
            <person name="Henrissat B."/>
            <person name="Andreopoulos B."/>
            <person name="Martin F.M."/>
            <person name="Harder C.B."/>
            <person name="Rigling D."/>
            <person name="Ford K.L."/>
            <person name="Foster G.D."/>
            <person name="Pangilinan J."/>
            <person name="Papanicolaou A."/>
            <person name="Barry K."/>
            <person name="LaButti K."/>
            <person name="Viragh M."/>
            <person name="Koriabine M."/>
            <person name="Yan M."/>
            <person name="Riley R."/>
            <person name="Champramary S."/>
            <person name="Plett K.L."/>
            <person name="Tsai I.J."/>
            <person name="Slot J."/>
            <person name="Sipos G."/>
            <person name="Plett J."/>
            <person name="Nagy L.G."/>
            <person name="Grigoriev I.V."/>
        </authorList>
    </citation>
    <scope>NUCLEOTIDE SEQUENCE</scope>
    <source>
        <strain evidence="1">HWK02</strain>
    </source>
</reference>
<comment type="caution">
    <text evidence="1">The sequence shown here is derived from an EMBL/GenBank/DDBJ whole genome shotgun (WGS) entry which is preliminary data.</text>
</comment>
<dbReference type="EMBL" id="JAUEPU010000020">
    <property type="protein sequence ID" value="KAK0494659.1"/>
    <property type="molecule type" value="Genomic_DNA"/>
</dbReference>
<gene>
    <name evidence="1" type="ORF">EDD18DRAFT_1077011</name>
</gene>
<dbReference type="AlphaFoldDB" id="A0AA39Q3Q3"/>
<evidence type="ECO:0000313" key="2">
    <source>
        <dbReference type="Proteomes" id="UP001175228"/>
    </source>
</evidence>
<sequence>MCIIGALSFSDGRVGAIFARLPFFVTSATSNFIPSPSTSNEVHLCADGRFGYHDYTRVPQYYAEAYCHLPLIPRQPTALEVNHPYRDYPYMWEDVSNDDIEWTTGSVRGIGLLCRPWRDRLSRAFNHIDDRCGAMLADNGKSSEYQDLLKILRSRMQGVLDRLGHVAADAFTIQVLAATAQRFWLEIVAALDYMDWCKPVMDGIKPLGSAHRSAHRIGTFTWDVGVAQLFFKADIPVYFIRPFDSFTNQVILRAVDLTKSNICSSSPENEFPVVFDGPPSDPKKYVAQHRCLRLFQGYRDPFNFRTIHSVATLISSASATSSTIGPIRLDRTVSRRSNFSSRSGRPKPKTGKVFNDYIHAQSIHESIDTKQVKFNDIQGDYAPLALPAWSAALSSIDRYSERAKAAFPDPVAATYMFPEPRLITNANTIRQKSSLQQLDHSFDALKFRATATASDATPLRTQQWRDLLALALKRADGPSSSKSKDTPSIKAFQEAEEMLGSCMRNQGIKVQLVPPISSGDEPFDLYRGCQLVWELSELNFRYELLALDSRVAVGPSLPSEDVTAAAAALSDFNSDRQHAVLKVFPDGTLITSSETSNGDFSGDWAQRRGYIIDLREVMRGWSVPLPLACKGSMGAMETEGALRVEKAVAAHYAQTFYDFFGRPPIIPRCKPKDDH</sequence>
<evidence type="ECO:0000313" key="1">
    <source>
        <dbReference type="EMBL" id="KAK0494659.1"/>
    </source>
</evidence>
<organism evidence="1 2">
    <name type="scientific">Armillaria luteobubalina</name>
    <dbReference type="NCBI Taxonomy" id="153913"/>
    <lineage>
        <taxon>Eukaryota</taxon>
        <taxon>Fungi</taxon>
        <taxon>Dikarya</taxon>
        <taxon>Basidiomycota</taxon>
        <taxon>Agaricomycotina</taxon>
        <taxon>Agaricomycetes</taxon>
        <taxon>Agaricomycetidae</taxon>
        <taxon>Agaricales</taxon>
        <taxon>Marasmiineae</taxon>
        <taxon>Physalacriaceae</taxon>
        <taxon>Armillaria</taxon>
    </lineage>
</organism>
<accession>A0AA39Q3Q3</accession>
<dbReference type="Proteomes" id="UP001175228">
    <property type="component" value="Unassembled WGS sequence"/>
</dbReference>